<dbReference type="AlphaFoldDB" id="A0AAV9PGJ8"/>
<feature type="chain" id="PRO_5043720821" description="Secreted protein" evidence="1">
    <location>
        <begin position="22"/>
        <end position="204"/>
    </location>
</feature>
<dbReference type="Proteomes" id="UP001337655">
    <property type="component" value="Unassembled WGS sequence"/>
</dbReference>
<evidence type="ECO:0000256" key="1">
    <source>
        <dbReference type="SAM" id="SignalP"/>
    </source>
</evidence>
<evidence type="ECO:0000313" key="3">
    <source>
        <dbReference type="Proteomes" id="UP001337655"/>
    </source>
</evidence>
<gene>
    <name evidence="2" type="ORF">LTR77_002947</name>
</gene>
<keyword evidence="1" id="KW-0732">Signal</keyword>
<protein>
    <recommendedName>
        <fullName evidence="4">Secreted protein</fullName>
    </recommendedName>
</protein>
<dbReference type="RefSeq" id="XP_064661545.1">
    <property type="nucleotide sequence ID" value="XM_064800206.1"/>
</dbReference>
<accession>A0AAV9PGJ8</accession>
<feature type="signal peptide" evidence="1">
    <location>
        <begin position="1"/>
        <end position="21"/>
    </location>
</feature>
<comment type="caution">
    <text evidence="2">The sequence shown here is derived from an EMBL/GenBank/DDBJ whole genome shotgun (WGS) entry which is preliminary data.</text>
</comment>
<name>A0AAV9PGJ8_9PEZI</name>
<proteinExistence type="predicted"/>
<reference evidence="2 3" key="1">
    <citation type="submission" date="2023-08" db="EMBL/GenBank/DDBJ databases">
        <title>Black Yeasts Isolated from many extreme environments.</title>
        <authorList>
            <person name="Coleine C."/>
            <person name="Stajich J.E."/>
            <person name="Selbmann L."/>
        </authorList>
    </citation>
    <scope>NUCLEOTIDE SEQUENCE [LARGE SCALE GENOMIC DNA]</scope>
    <source>
        <strain evidence="2 3">CCFEE 5935</strain>
    </source>
</reference>
<sequence length="204" mass="21667">MLVTLFVTSLLGAAAAAAAAAQSSPQVDKDVTAKFDDRTGLPTLGSTVGIYQGLQFKNFDVVLESLPVVNGQVTGVTPQSKANAAGFGTVTSTLQGPSSLLAQYPGSTTNSFDLNAFFFGCILNGLNTEATTPISCDVIVRGFRGARRVATSKFEFKATPPVQPMKKVTLNSRFERVDRVTFELDAGALTVFLADNFQYTLHQT</sequence>
<dbReference type="GeneID" id="89924294"/>
<dbReference type="EMBL" id="JAVRRT010000004">
    <property type="protein sequence ID" value="KAK5172827.1"/>
    <property type="molecule type" value="Genomic_DNA"/>
</dbReference>
<evidence type="ECO:0000313" key="2">
    <source>
        <dbReference type="EMBL" id="KAK5172827.1"/>
    </source>
</evidence>
<evidence type="ECO:0008006" key="4">
    <source>
        <dbReference type="Google" id="ProtNLM"/>
    </source>
</evidence>
<organism evidence="2 3">
    <name type="scientific">Saxophila tyrrhenica</name>
    <dbReference type="NCBI Taxonomy" id="1690608"/>
    <lineage>
        <taxon>Eukaryota</taxon>
        <taxon>Fungi</taxon>
        <taxon>Dikarya</taxon>
        <taxon>Ascomycota</taxon>
        <taxon>Pezizomycotina</taxon>
        <taxon>Dothideomycetes</taxon>
        <taxon>Dothideomycetidae</taxon>
        <taxon>Mycosphaerellales</taxon>
        <taxon>Extremaceae</taxon>
        <taxon>Saxophila</taxon>
    </lineage>
</organism>
<keyword evidence="3" id="KW-1185">Reference proteome</keyword>